<feature type="domain" description="Bacterial type II secretion system protein E" evidence="2">
    <location>
        <begin position="286"/>
        <end position="561"/>
    </location>
</feature>
<name>A0ABQ5VWX9_9RHOB</name>
<comment type="similarity">
    <text evidence="1">Belongs to the GSP E family.</text>
</comment>
<dbReference type="PANTHER" id="PTHR30486">
    <property type="entry name" value="TWITCHING MOTILITY PROTEIN PILT"/>
    <property type="match status" value="1"/>
</dbReference>
<evidence type="ECO:0000259" key="2">
    <source>
        <dbReference type="Pfam" id="PF00437"/>
    </source>
</evidence>
<dbReference type="PANTHER" id="PTHR30486:SF6">
    <property type="entry name" value="TYPE IV PILUS RETRACTATION ATPASE PILT"/>
    <property type="match status" value="1"/>
</dbReference>
<comment type="caution">
    <text evidence="3">The sequence shown here is derived from an EMBL/GenBank/DDBJ whole genome shotgun (WGS) entry which is preliminary data.</text>
</comment>
<evidence type="ECO:0000313" key="4">
    <source>
        <dbReference type="Proteomes" id="UP001156694"/>
    </source>
</evidence>
<keyword evidence="4" id="KW-1185">Reference proteome</keyword>
<organism evidence="3 4">
    <name type="scientific">Amylibacter marinus</name>
    <dbReference type="NCBI Taxonomy" id="1475483"/>
    <lineage>
        <taxon>Bacteria</taxon>
        <taxon>Pseudomonadati</taxon>
        <taxon>Pseudomonadota</taxon>
        <taxon>Alphaproteobacteria</taxon>
        <taxon>Rhodobacterales</taxon>
        <taxon>Paracoccaceae</taxon>
        <taxon>Amylibacter</taxon>
    </lineage>
</organism>
<reference evidence="4" key="1">
    <citation type="journal article" date="2019" name="Int. J. Syst. Evol. Microbiol.">
        <title>The Global Catalogue of Microorganisms (GCM) 10K type strain sequencing project: providing services to taxonomists for standard genome sequencing and annotation.</title>
        <authorList>
            <consortium name="The Broad Institute Genomics Platform"/>
            <consortium name="The Broad Institute Genome Sequencing Center for Infectious Disease"/>
            <person name="Wu L."/>
            <person name="Ma J."/>
        </authorList>
    </citation>
    <scope>NUCLEOTIDE SEQUENCE [LARGE SCALE GENOMIC DNA]</scope>
    <source>
        <strain evidence="4">NBRC 110140</strain>
    </source>
</reference>
<dbReference type="Proteomes" id="UP001156694">
    <property type="component" value="Unassembled WGS sequence"/>
</dbReference>
<evidence type="ECO:0000313" key="3">
    <source>
        <dbReference type="EMBL" id="GLQ35941.1"/>
    </source>
</evidence>
<dbReference type="RefSeq" id="WP_284379121.1">
    <property type="nucleotide sequence ID" value="NZ_BSNN01000007.1"/>
</dbReference>
<dbReference type="InterPro" id="IPR001482">
    <property type="entry name" value="T2SS/T4SS_dom"/>
</dbReference>
<dbReference type="CDD" id="cd01130">
    <property type="entry name" value="VirB11-like_ATPase"/>
    <property type="match status" value="1"/>
</dbReference>
<gene>
    <name evidence="3" type="ORF">GCM10007939_22250</name>
</gene>
<dbReference type="InterPro" id="IPR027417">
    <property type="entry name" value="P-loop_NTPase"/>
</dbReference>
<evidence type="ECO:0000256" key="1">
    <source>
        <dbReference type="ARBA" id="ARBA00006611"/>
    </source>
</evidence>
<dbReference type="SUPFAM" id="SSF52540">
    <property type="entry name" value="P-loop containing nucleoside triphosphate hydrolases"/>
    <property type="match status" value="1"/>
</dbReference>
<proteinExistence type="inferred from homology"/>
<protein>
    <recommendedName>
        <fullName evidence="2">Bacterial type II secretion system protein E domain-containing protein</fullName>
    </recommendedName>
</protein>
<dbReference type="Gene3D" id="3.40.50.300">
    <property type="entry name" value="P-loop containing nucleotide triphosphate hydrolases"/>
    <property type="match status" value="1"/>
</dbReference>
<sequence length="631" mass="68983">MDLILEVKYPGESKSEKFELDNGVYVIGNQEKSDKGKPVQINSPFVTKDHALVESTKAGWVITALKPQIRMRSSQGNQLLDVRDPKKVGPNSAFVVGNIEFQFLAAEQSQRAAKDDGPRQGASLDALISDVHLRLTKETQLLTRIEKPDTEDPEYMAQVREILKKLTETTLGGLKGTDLHELAGDAARRDLIYRHLGGDGVLTRESDVADFTDADKLALDKIQNTILGKLDINDHGDSVEVLAKIKENYQVSFAKNSKSFSNSVLRKLLQQTLVSSVDAVVFGIGPLEYLRENDNISEIMVIASDKIFVELKGNLVETGLSFVDEKSSTTITSYIVGRVGKQINVQNPYEDARLLDGSRVNAVVSPVAIDGTALTIRKFSAENLGAEQFIEWGAMSAAMASFLRGCVVAKKNIVVSGGTGTGKTTMVNWLATLIPPDERIVTCEDVAELQLGLPHVVRLEARPASADGEGEVSIRDLVKNSLRMRPDRVVIGECRGGEAFDMLQAMNTGHEGSMTTLHANNGVEAMSRMENLVLMADQGLPIDAIRYQISGAVDFVVQLKRYPNGARKISEVCEIGGIDKTTNRIEVSPIFETRYDYRDSKAKANFAFAGTTPEGIEEIIKAGFDASELSF</sequence>
<dbReference type="Gene3D" id="3.30.450.380">
    <property type="match status" value="1"/>
</dbReference>
<dbReference type="InterPro" id="IPR050921">
    <property type="entry name" value="T4SS_GSP_E_ATPase"/>
</dbReference>
<dbReference type="Pfam" id="PF00437">
    <property type="entry name" value="T2SSE"/>
    <property type="match status" value="1"/>
</dbReference>
<accession>A0ABQ5VWX9</accession>
<dbReference type="EMBL" id="BSNN01000007">
    <property type="protein sequence ID" value="GLQ35941.1"/>
    <property type="molecule type" value="Genomic_DNA"/>
</dbReference>
<dbReference type="Gene3D" id="2.60.200.20">
    <property type="match status" value="1"/>
</dbReference>